<evidence type="ECO:0000313" key="2">
    <source>
        <dbReference type="Proteomes" id="UP000789525"/>
    </source>
</evidence>
<accession>A0ACA9K795</accession>
<evidence type="ECO:0000313" key="1">
    <source>
        <dbReference type="EMBL" id="CAG8457317.1"/>
    </source>
</evidence>
<name>A0ACA9K795_9GLOM</name>
<proteinExistence type="predicted"/>
<gene>
    <name evidence="1" type="ORF">ACOLOM_LOCUS1019</name>
</gene>
<keyword evidence="2" id="KW-1185">Reference proteome</keyword>
<dbReference type="EMBL" id="CAJVPT010001125">
    <property type="protein sequence ID" value="CAG8457317.1"/>
    <property type="molecule type" value="Genomic_DNA"/>
</dbReference>
<organism evidence="1 2">
    <name type="scientific">Acaulospora colombiana</name>
    <dbReference type="NCBI Taxonomy" id="27376"/>
    <lineage>
        <taxon>Eukaryota</taxon>
        <taxon>Fungi</taxon>
        <taxon>Fungi incertae sedis</taxon>
        <taxon>Mucoromycota</taxon>
        <taxon>Glomeromycotina</taxon>
        <taxon>Glomeromycetes</taxon>
        <taxon>Diversisporales</taxon>
        <taxon>Acaulosporaceae</taxon>
        <taxon>Acaulospora</taxon>
    </lineage>
</organism>
<reference evidence="1" key="1">
    <citation type="submission" date="2021-06" db="EMBL/GenBank/DDBJ databases">
        <authorList>
            <person name="Kallberg Y."/>
            <person name="Tangrot J."/>
            <person name="Rosling A."/>
        </authorList>
    </citation>
    <scope>NUCLEOTIDE SEQUENCE</scope>
    <source>
        <strain evidence="1">CL356</strain>
    </source>
</reference>
<comment type="caution">
    <text evidence="1">The sequence shown here is derived from an EMBL/GenBank/DDBJ whole genome shotgun (WGS) entry which is preliminary data.</text>
</comment>
<dbReference type="Proteomes" id="UP000789525">
    <property type="component" value="Unassembled WGS sequence"/>
</dbReference>
<sequence length="737" mass="83152">MPAAVNCLAFTPPTTQPLLACGRANGNIEIWNPRDQWNLERTIPGEKGTSIEALIWVHRKTLPESDESKFRTETKKKRFSSEPLRLLSGSSNGMIIEWNTTTLRQKKSFDSHGGAVWSMKNNFSNTLLAVGCEDGGVRIFDITDEGLILKRDLARNKARIMSLAWDYDDNFIVTGSSDSNIVRWNVSAGLFSTKGQLEILKMRDDIRDGTIVSGDSLGHVCFWDGKVGAMLQRFKAHDADVLCLTSNLEGTAVFSSGVDRKCNLFRIVDSGISNNKDISKAHSWVLVGFRRTHLHDVRAIALREDQALVSGGVDTGMVVYSFANFLKGNIRRLPFVPQKPLISISKSKRLLMYRNFNQIKLWKLGGGVLPDSWQLEKIPRLDMIKPQRAVLEMTFKVKNIFKTFEGQKSHHDKFAAYSIKIEGNFHLTASAISENGEWIAVADVETVKVFKIQEDTSNPDKILVRKIKFPLNVTDGRRIGAHQLIFTPDGTKLVIVYIDSSTVVTELGGWQNDEIKILKKFSQHVQPSDGPATTVISITVSDDGKWLATGDLFNRINVYNLEDLEHRATLPKYSSTHTSLTFHPSLPRLIVTLASNQFLIFDIESMKLTDWSQKHFQNLPDEFLKLENRIMGCAFNPDNENSMILWAAGYFCLVDFDKCNGDQEVPLILAHCNGWQKKPQDQRFENEGGINFQLVQRYQPLLFVDFVAPNSMVVVERPFAMILENLPPSFYKAHYGT</sequence>
<protein>
    <submittedName>
        <fullName evidence="1">6299_t:CDS:1</fullName>
    </submittedName>
</protein>